<protein>
    <submittedName>
        <fullName evidence="4">O-succinylbenzoate synthase</fullName>
    </submittedName>
</protein>
<dbReference type="PANTHER" id="PTHR48073">
    <property type="entry name" value="O-SUCCINYLBENZOATE SYNTHASE-RELATED"/>
    <property type="match status" value="1"/>
</dbReference>
<evidence type="ECO:0000259" key="3">
    <source>
        <dbReference type="SMART" id="SM00922"/>
    </source>
</evidence>
<comment type="caution">
    <text evidence="4">The sequence shown here is derived from an EMBL/GenBank/DDBJ whole genome shotgun (WGS) entry which is preliminary data.</text>
</comment>
<dbReference type="SUPFAM" id="SSF51604">
    <property type="entry name" value="Enolase C-terminal domain-like"/>
    <property type="match status" value="1"/>
</dbReference>
<dbReference type="Proteomes" id="UP001501508">
    <property type="component" value="Unassembled WGS sequence"/>
</dbReference>
<dbReference type="InterPro" id="IPR013342">
    <property type="entry name" value="Mandelate_racemase_C"/>
</dbReference>
<feature type="region of interest" description="Disordered" evidence="2">
    <location>
        <begin position="348"/>
        <end position="367"/>
    </location>
</feature>
<feature type="compositionally biased region" description="Polar residues" evidence="2">
    <location>
        <begin position="357"/>
        <end position="367"/>
    </location>
</feature>
<dbReference type="EMBL" id="BAABEY010000011">
    <property type="protein sequence ID" value="GAA4434309.1"/>
    <property type="molecule type" value="Genomic_DNA"/>
</dbReference>
<dbReference type="SFLD" id="SFLDF00009">
    <property type="entry name" value="o-succinylbenzoate_synthase"/>
    <property type="match status" value="1"/>
</dbReference>
<evidence type="ECO:0000256" key="2">
    <source>
        <dbReference type="SAM" id="MobiDB-lite"/>
    </source>
</evidence>
<dbReference type="RefSeq" id="WP_345026879.1">
    <property type="nucleotide sequence ID" value="NZ_BAABEY010000011.1"/>
</dbReference>
<reference evidence="5" key="1">
    <citation type="journal article" date="2019" name="Int. J. Syst. Evol. Microbiol.">
        <title>The Global Catalogue of Microorganisms (GCM) 10K type strain sequencing project: providing services to taxonomists for standard genome sequencing and annotation.</title>
        <authorList>
            <consortium name="The Broad Institute Genomics Platform"/>
            <consortium name="The Broad Institute Genome Sequencing Center for Infectious Disease"/>
            <person name="Wu L."/>
            <person name="Ma J."/>
        </authorList>
    </citation>
    <scope>NUCLEOTIDE SEQUENCE [LARGE SCALE GENOMIC DNA]</scope>
    <source>
        <strain evidence="5">JCM 31920</strain>
    </source>
</reference>
<dbReference type="SFLD" id="SFLDS00001">
    <property type="entry name" value="Enolase"/>
    <property type="match status" value="1"/>
</dbReference>
<dbReference type="SMART" id="SM00922">
    <property type="entry name" value="MR_MLE"/>
    <property type="match status" value="1"/>
</dbReference>
<keyword evidence="1" id="KW-0479">Metal-binding</keyword>
<feature type="domain" description="Mandelate racemase/muconate lactonizing enzyme C-terminal" evidence="3">
    <location>
        <begin position="143"/>
        <end position="241"/>
    </location>
</feature>
<dbReference type="Gene3D" id="3.30.390.10">
    <property type="entry name" value="Enolase-like, N-terminal domain"/>
    <property type="match status" value="1"/>
</dbReference>
<organism evidence="4 5">
    <name type="scientific">Ravibacter arvi</name>
    <dbReference type="NCBI Taxonomy" id="2051041"/>
    <lineage>
        <taxon>Bacteria</taxon>
        <taxon>Pseudomonadati</taxon>
        <taxon>Bacteroidota</taxon>
        <taxon>Cytophagia</taxon>
        <taxon>Cytophagales</taxon>
        <taxon>Spirosomataceae</taxon>
        <taxon>Ravibacter</taxon>
    </lineage>
</organism>
<name>A0ABP8LTA9_9BACT</name>
<dbReference type="InterPro" id="IPR029017">
    <property type="entry name" value="Enolase-like_N"/>
</dbReference>
<dbReference type="Pfam" id="PF13378">
    <property type="entry name" value="MR_MLE_C"/>
    <property type="match status" value="1"/>
</dbReference>
<dbReference type="SUPFAM" id="SSF54826">
    <property type="entry name" value="Enolase N-terminal domain-like"/>
    <property type="match status" value="1"/>
</dbReference>
<dbReference type="PROSITE" id="PS00909">
    <property type="entry name" value="MR_MLE_2"/>
    <property type="match status" value="1"/>
</dbReference>
<proteinExistence type="predicted"/>
<dbReference type="CDD" id="cd03320">
    <property type="entry name" value="OSBS"/>
    <property type="match status" value="1"/>
</dbReference>
<evidence type="ECO:0000256" key="1">
    <source>
        <dbReference type="ARBA" id="ARBA00022723"/>
    </source>
</evidence>
<evidence type="ECO:0000313" key="4">
    <source>
        <dbReference type="EMBL" id="GAA4434309.1"/>
    </source>
</evidence>
<dbReference type="InterPro" id="IPR036849">
    <property type="entry name" value="Enolase-like_C_sf"/>
</dbReference>
<dbReference type="InterPro" id="IPR029065">
    <property type="entry name" value="Enolase_C-like"/>
</dbReference>
<dbReference type="Gene3D" id="3.20.20.120">
    <property type="entry name" value="Enolase-like C-terminal domain"/>
    <property type="match status" value="1"/>
</dbReference>
<keyword evidence="5" id="KW-1185">Reference proteome</keyword>
<evidence type="ECO:0000313" key="5">
    <source>
        <dbReference type="Proteomes" id="UP001501508"/>
    </source>
</evidence>
<dbReference type="InterPro" id="IPR018110">
    <property type="entry name" value="Mandel_Rmase/mucon_lact_enz_CS"/>
</dbReference>
<accession>A0ABP8LTA9</accession>
<dbReference type="SFLD" id="SFLDG00180">
    <property type="entry name" value="muconate_cycloisomerase"/>
    <property type="match status" value="1"/>
</dbReference>
<sequence>MSLLLSFTPHILRFKFEAGTSRGVLTEKTTYILTVRDEEYPTVYGVGEAGPLKGLSIDDVPDFEDVLTRITAAFNDLRLGISGWEISKILERLVPDRYPSIRFGLEAALLDFGNGGRRIYFENGFSAGDCPIAINGLIWMGDERFMADQIETKLAAGYRTIKMKVGAIDFDRECRLLAAIRKRFSADEVTLRVDANGAFAPDEALHKLGKLHRYELHSIEQPIRQGQHEAMAALVRESPVAIALDEELIGVQGREEKKRLLEEIRPPFLIFKPSLLGGFSASKEWISLAGELGIAWWITSALESNIGLNAIAQFTASFDNPLPQGLGTGQLYHNNFESSLYIEKGTLRHRRPGGTLPQHTGTGTTAS</sequence>
<gene>
    <name evidence="4" type="ORF">GCM10023091_09040</name>
</gene>
<dbReference type="PANTHER" id="PTHR48073:SF2">
    <property type="entry name" value="O-SUCCINYLBENZOATE SYNTHASE"/>
    <property type="match status" value="1"/>
</dbReference>